<dbReference type="EMBL" id="QXFT01000210">
    <property type="protein sequence ID" value="KAE9350840.1"/>
    <property type="molecule type" value="Genomic_DNA"/>
</dbReference>
<proteinExistence type="predicted"/>
<evidence type="ECO:0000313" key="5">
    <source>
        <dbReference type="Proteomes" id="UP000429607"/>
    </source>
</evidence>
<protein>
    <recommendedName>
        <fullName evidence="2">MULE transposase domain-containing protein</fullName>
    </recommendedName>
</protein>
<keyword evidence="1" id="KW-0812">Transmembrane</keyword>
<gene>
    <name evidence="3" type="ORF">PR001_g5030</name>
    <name evidence="4" type="ORF">PR003_g5182</name>
</gene>
<dbReference type="AlphaFoldDB" id="A0A6A3NPI0"/>
<feature type="transmembrane region" description="Helical" evidence="1">
    <location>
        <begin position="21"/>
        <end position="44"/>
    </location>
</feature>
<dbReference type="Pfam" id="PF10551">
    <property type="entry name" value="MULE"/>
    <property type="match status" value="1"/>
</dbReference>
<feature type="domain" description="MULE transposase" evidence="2">
    <location>
        <begin position="8"/>
        <end position="103"/>
    </location>
</feature>
<evidence type="ECO:0000313" key="3">
    <source>
        <dbReference type="EMBL" id="KAE9045298.1"/>
    </source>
</evidence>
<keyword evidence="1" id="KW-0472">Membrane</keyword>
<dbReference type="EMBL" id="QXFV01000217">
    <property type="protein sequence ID" value="KAE9045298.1"/>
    <property type="molecule type" value="Genomic_DNA"/>
</dbReference>
<organism evidence="3 5">
    <name type="scientific">Phytophthora rubi</name>
    <dbReference type="NCBI Taxonomy" id="129364"/>
    <lineage>
        <taxon>Eukaryota</taxon>
        <taxon>Sar</taxon>
        <taxon>Stramenopiles</taxon>
        <taxon>Oomycota</taxon>
        <taxon>Peronosporomycetes</taxon>
        <taxon>Peronosporales</taxon>
        <taxon>Peronosporaceae</taxon>
        <taxon>Phytophthora</taxon>
    </lineage>
</organism>
<keyword evidence="6" id="KW-1185">Reference proteome</keyword>
<sequence>MRQQQTSIFFDATYRCVPVQFYQLVIIMIYDIISDVYLPVFYVLTTGKPTDVYEHLLHIVFIATKRKLKPAHVACDFDYAMIKAVKNQVPETRIIGCLFHFKQAIRRKMLKLHISEEEEYLAVREGSFDRLTVIPRSDITGQRETRRSSSIEERLPRSCNFQFKGELETILEIF</sequence>
<name>A0A6A3NPI0_9STRA</name>
<dbReference type="Proteomes" id="UP000429607">
    <property type="component" value="Unassembled WGS sequence"/>
</dbReference>
<evidence type="ECO:0000259" key="2">
    <source>
        <dbReference type="Pfam" id="PF10551"/>
    </source>
</evidence>
<comment type="caution">
    <text evidence="3">The sequence shown here is derived from an EMBL/GenBank/DDBJ whole genome shotgun (WGS) entry which is preliminary data.</text>
</comment>
<evidence type="ECO:0000313" key="6">
    <source>
        <dbReference type="Proteomes" id="UP000434957"/>
    </source>
</evidence>
<evidence type="ECO:0000256" key="1">
    <source>
        <dbReference type="SAM" id="Phobius"/>
    </source>
</evidence>
<keyword evidence="1" id="KW-1133">Transmembrane helix</keyword>
<dbReference type="Proteomes" id="UP000434957">
    <property type="component" value="Unassembled WGS sequence"/>
</dbReference>
<dbReference type="InterPro" id="IPR018289">
    <property type="entry name" value="MULE_transposase_dom"/>
</dbReference>
<accession>A0A6A3NPI0</accession>
<evidence type="ECO:0000313" key="4">
    <source>
        <dbReference type="EMBL" id="KAE9350840.1"/>
    </source>
</evidence>
<reference evidence="3 5" key="1">
    <citation type="submission" date="2018-09" db="EMBL/GenBank/DDBJ databases">
        <title>Genomic investigation of the strawberry pathogen Phytophthora fragariae indicates pathogenicity is determined by transcriptional variation in three key races.</title>
        <authorList>
            <person name="Adams T.M."/>
            <person name="Armitage A.D."/>
            <person name="Sobczyk M.K."/>
            <person name="Bates H.J."/>
            <person name="Dunwell J.M."/>
            <person name="Nellist C.F."/>
            <person name="Harrison R.J."/>
        </authorList>
    </citation>
    <scope>NUCLEOTIDE SEQUENCE [LARGE SCALE GENOMIC DNA]</scope>
    <source>
        <strain evidence="3 5">SCRP249</strain>
        <strain evidence="4 6">SCRP333</strain>
    </source>
</reference>